<reference evidence="1 2" key="1">
    <citation type="journal article" date="2019" name="Commun. Biol.">
        <title>The bagworm genome reveals a unique fibroin gene that provides high tensile strength.</title>
        <authorList>
            <person name="Kono N."/>
            <person name="Nakamura H."/>
            <person name="Ohtoshi R."/>
            <person name="Tomita M."/>
            <person name="Numata K."/>
            <person name="Arakawa K."/>
        </authorList>
    </citation>
    <scope>NUCLEOTIDE SEQUENCE [LARGE SCALE GENOMIC DNA]</scope>
</reference>
<dbReference type="EMBL" id="BGZK01002079">
    <property type="protein sequence ID" value="GBP90377.1"/>
    <property type="molecule type" value="Genomic_DNA"/>
</dbReference>
<sequence length="202" mass="23216">MNTARQLCKLKMTQSIRYRNEVKITSGDKFRDDRSTTAVNKKSIDAVRYIIERQVPYHEIRASLGIGMSQIQSIPHKDLGMTKLCSQWISHNLTEAQKTDRVTWCNAMLTRFKEGTSNLAWEIVTEYRNESVREERALDIDKNIIGLSTKTSTDTVNSTKASKGFDSRDIRHIDPNRAAFIDKEFDTNGRRNRRTGGERTSL</sequence>
<dbReference type="Proteomes" id="UP000299102">
    <property type="component" value="Unassembled WGS sequence"/>
</dbReference>
<proteinExistence type="predicted"/>
<evidence type="ECO:0000313" key="2">
    <source>
        <dbReference type="Proteomes" id="UP000299102"/>
    </source>
</evidence>
<dbReference type="OrthoDB" id="10017160at2759"/>
<protein>
    <submittedName>
        <fullName evidence="1">Uncharacterized protein</fullName>
    </submittedName>
</protein>
<dbReference type="AlphaFoldDB" id="A0A4C1ZUU6"/>
<organism evidence="1 2">
    <name type="scientific">Eumeta variegata</name>
    <name type="common">Bagworm moth</name>
    <name type="synonym">Eumeta japonica</name>
    <dbReference type="NCBI Taxonomy" id="151549"/>
    <lineage>
        <taxon>Eukaryota</taxon>
        <taxon>Metazoa</taxon>
        <taxon>Ecdysozoa</taxon>
        <taxon>Arthropoda</taxon>
        <taxon>Hexapoda</taxon>
        <taxon>Insecta</taxon>
        <taxon>Pterygota</taxon>
        <taxon>Neoptera</taxon>
        <taxon>Endopterygota</taxon>
        <taxon>Lepidoptera</taxon>
        <taxon>Glossata</taxon>
        <taxon>Ditrysia</taxon>
        <taxon>Tineoidea</taxon>
        <taxon>Psychidae</taxon>
        <taxon>Oiketicinae</taxon>
        <taxon>Eumeta</taxon>
    </lineage>
</organism>
<name>A0A4C1ZUU6_EUMVA</name>
<keyword evidence="2" id="KW-1185">Reference proteome</keyword>
<gene>
    <name evidence="1" type="ORF">EVAR_67458_1</name>
</gene>
<accession>A0A4C1ZUU6</accession>
<comment type="caution">
    <text evidence="1">The sequence shown here is derived from an EMBL/GenBank/DDBJ whole genome shotgun (WGS) entry which is preliminary data.</text>
</comment>
<evidence type="ECO:0000313" key="1">
    <source>
        <dbReference type="EMBL" id="GBP90377.1"/>
    </source>
</evidence>